<name>A0A8S5L9S5_9CAUD</name>
<reference evidence="1" key="1">
    <citation type="journal article" date="2021" name="Proc. Natl. Acad. Sci. U.S.A.">
        <title>A Catalog of Tens of Thousands of Viruses from Human Metagenomes Reveals Hidden Associations with Chronic Diseases.</title>
        <authorList>
            <person name="Tisza M.J."/>
            <person name="Buck C.B."/>
        </authorList>
    </citation>
    <scope>NUCLEOTIDE SEQUENCE</scope>
    <source>
        <strain evidence="1">CtPuP5</strain>
    </source>
</reference>
<proteinExistence type="predicted"/>
<evidence type="ECO:0000313" key="1">
    <source>
        <dbReference type="EMBL" id="DAD66639.1"/>
    </source>
</evidence>
<accession>A0A8S5L9S5</accession>
<protein>
    <submittedName>
        <fullName evidence="1">Uncharacterized protein</fullName>
    </submittedName>
</protein>
<sequence length="149" mass="18041">MSTRFDLEKEELKNFMQECVNAGLTVYWHKELTEEEKKHSHNIMYHRRWFYVTNGKNILYVGMNSYGNLDCSFEYIPNRENGTGCGLLERDSDILTIDKVKKFLDIENVHQLAFYCRTLNKDYINFYKDENDWFNRKYDKGRYEMIKKG</sequence>
<organism evidence="1">
    <name type="scientific">Myoviridae sp. ctPuP5</name>
    <dbReference type="NCBI Taxonomy" id="2823543"/>
    <lineage>
        <taxon>Viruses</taxon>
        <taxon>Duplodnaviria</taxon>
        <taxon>Heunggongvirae</taxon>
        <taxon>Uroviricota</taxon>
        <taxon>Caudoviricetes</taxon>
    </lineage>
</organism>
<dbReference type="EMBL" id="BK014662">
    <property type="protein sequence ID" value="DAD66639.1"/>
    <property type="molecule type" value="Genomic_DNA"/>
</dbReference>